<dbReference type="InterPro" id="IPR001675">
    <property type="entry name" value="Glyco_trans_29"/>
</dbReference>
<evidence type="ECO:0000256" key="8">
    <source>
        <dbReference type="ARBA" id="ARBA00022989"/>
    </source>
</evidence>
<evidence type="ECO:0000256" key="14">
    <source>
        <dbReference type="ARBA" id="ARBA00043744"/>
    </source>
</evidence>
<dbReference type="Pfam" id="PF00777">
    <property type="entry name" value="Glyco_transf_29"/>
    <property type="match status" value="1"/>
</dbReference>
<keyword evidence="13" id="KW-0325">Glycoprotein</keyword>
<dbReference type="GO" id="GO:0000139">
    <property type="term" value="C:Golgi membrane"/>
    <property type="evidence" value="ECO:0007669"/>
    <property type="project" value="UniProtKB-SubCell"/>
</dbReference>
<sequence length="443" mass="50555">MKLTDAKLCEELECLLGASEEIPLMVSLLRELGLITWRLVMGPVANRMWKMLKGRYQRAETGERSGPALRFRVLSQTAPSSGSGKALAEKKLTESRKDGEKRQTSGIAFIVTIKEEKVEKPANTQLADHTLLSSTPGSVPDNRHYNIHKLPLLNMRPKQMLRLWFSMLILTLLLLFWFGVLITRDSPSPATQNSSLRGYSKISPHRKIEFLDVHCSHCAVVSSSGQMLGVGAGDEIDRTGCVIRMNNAPTRGYEKDVGNRTTIRVVSHTSVPLLVGNEKYYFKQSASTTYVFWGPKRNMRQDGKGIIFNVLLKLAIKYRKLNMYVLTQDKIEYCDSVFQNETGKNRMKTGAFLSTGFFTMILAMDMCDRISVYGMIDDNYCSRANHSDVPYHYYEQKSISECRMYTYHEFTQRGGHRFITEKSIYAKWATQHNIQFKHPAWQL</sequence>
<evidence type="ECO:0000256" key="6">
    <source>
        <dbReference type="ARBA" id="ARBA00022968"/>
    </source>
</evidence>
<feature type="region of interest" description="Disordered" evidence="15">
    <location>
        <begin position="77"/>
        <end position="100"/>
    </location>
</feature>
<dbReference type="STRING" id="33528.ENSGAFP00000020059"/>
<dbReference type="Proteomes" id="UP000250572">
    <property type="component" value="Unassembled WGS sequence"/>
</dbReference>
<evidence type="ECO:0000256" key="15">
    <source>
        <dbReference type="SAM" id="MobiDB-lite"/>
    </source>
</evidence>
<keyword evidence="18" id="KW-1185">Reference proteome</keyword>
<keyword evidence="11 16" id="KW-0472">Membrane</keyword>
<keyword evidence="3" id="KW-0328">Glycosyltransferase</keyword>
<evidence type="ECO:0000256" key="11">
    <source>
        <dbReference type="ARBA" id="ARBA00023136"/>
    </source>
</evidence>
<dbReference type="PANTHER" id="PTHR45906">
    <property type="entry name" value="ALPHA-N-ACETYL-NEURAMINYL-2,3-BETA-GALACTOSYL-1, 3-N-ACETYL-GALACTOSAMINIDE ALPHA-2,6-SIALYLTRANSFERASE-LIKE"/>
    <property type="match status" value="1"/>
</dbReference>
<evidence type="ECO:0000313" key="18">
    <source>
        <dbReference type="Proteomes" id="UP000250572"/>
    </source>
</evidence>
<dbReference type="GO" id="GO:0001574">
    <property type="term" value="P:ganglioside biosynthetic process"/>
    <property type="evidence" value="ECO:0007669"/>
    <property type="project" value="TreeGrafter"/>
</dbReference>
<keyword evidence="10" id="KW-0443">Lipid metabolism</keyword>
<protein>
    <submittedName>
        <fullName evidence="17">Uncharacterized protein</fullName>
    </submittedName>
</protein>
<dbReference type="EMBL" id="NHOQ01001156">
    <property type="protein sequence ID" value="PWA26883.1"/>
    <property type="molecule type" value="Genomic_DNA"/>
</dbReference>
<keyword evidence="6" id="KW-0735">Signal-anchor</keyword>
<comment type="subcellular location">
    <subcellularLocation>
        <location evidence="1">Golgi apparatus membrane</location>
        <topology evidence="1">Single-pass type II membrane protein</topology>
    </subcellularLocation>
</comment>
<feature type="compositionally biased region" description="Basic and acidic residues" evidence="15">
    <location>
        <begin position="87"/>
        <end position="100"/>
    </location>
</feature>
<proteinExistence type="inferred from homology"/>
<keyword evidence="8 16" id="KW-1133">Transmembrane helix</keyword>
<dbReference type="GO" id="GO:0001665">
    <property type="term" value="F:alpha-N-acetylgalactosaminide alpha-2,6-sialyltransferase activity"/>
    <property type="evidence" value="ECO:0007669"/>
    <property type="project" value="TreeGrafter"/>
</dbReference>
<evidence type="ECO:0000313" key="17">
    <source>
        <dbReference type="EMBL" id="PWA26883.1"/>
    </source>
</evidence>
<evidence type="ECO:0000256" key="16">
    <source>
        <dbReference type="SAM" id="Phobius"/>
    </source>
</evidence>
<keyword evidence="7" id="KW-0730">Sialic acid</keyword>
<keyword evidence="9" id="KW-0333">Golgi apparatus</keyword>
<dbReference type="AlphaFoldDB" id="A0A315VUK8"/>
<evidence type="ECO:0000256" key="1">
    <source>
        <dbReference type="ARBA" id="ARBA00004323"/>
    </source>
</evidence>
<organism evidence="17 18">
    <name type="scientific">Gambusia affinis</name>
    <name type="common">Western mosquitofish</name>
    <name type="synonym">Heterandria affinis</name>
    <dbReference type="NCBI Taxonomy" id="33528"/>
    <lineage>
        <taxon>Eukaryota</taxon>
        <taxon>Metazoa</taxon>
        <taxon>Chordata</taxon>
        <taxon>Craniata</taxon>
        <taxon>Vertebrata</taxon>
        <taxon>Euteleostomi</taxon>
        <taxon>Actinopterygii</taxon>
        <taxon>Neopterygii</taxon>
        <taxon>Teleostei</taxon>
        <taxon>Neoteleostei</taxon>
        <taxon>Acanthomorphata</taxon>
        <taxon>Ovalentaria</taxon>
        <taxon>Atherinomorphae</taxon>
        <taxon>Cyprinodontiformes</taxon>
        <taxon>Poeciliidae</taxon>
        <taxon>Poeciliinae</taxon>
        <taxon>Gambusia</taxon>
    </lineage>
</organism>
<evidence type="ECO:0000256" key="13">
    <source>
        <dbReference type="ARBA" id="ARBA00023180"/>
    </source>
</evidence>
<keyword evidence="4" id="KW-0808">Transferase</keyword>
<comment type="similarity">
    <text evidence="2">Belongs to the glycosyltransferase 29 family.</text>
</comment>
<evidence type="ECO:0000256" key="7">
    <source>
        <dbReference type="ARBA" id="ARBA00022981"/>
    </source>
</evidence>
<accession>A0A315VUK8</accession>
<reference evidence="17 18" key="1">
    <citation type="journal article" date="2018" name="G3 (Bethesda)">
        <title>A High-Quality Reference Genome for the Invasive Mosquitofish Gambusia affinis Using a Chicago Library.</title>
        <authorList>
            <person name="Hoffberg S.L."/>
            <person name="Troendle N.J."/>
            <person name="Glenn T.C."/>
            <person name="Mahmud O."/>
            <person name="Louha S."/>
            <person name="Chalopin D."/>
            <person name="Bennetzen J.L."/>
            <person name="Mauricio R."/>
        </authorList>
    </citation>
    <scope>NUCLEOTIDE SEQUENCE [LARGE SCALE GENOMIC DNA]</scope>
    <source>
        <strain evidence="17">NE01/NJP1002.9</strain>
        <tissue evidence="17">Muscle</tissue>
    </source>
</reference>
<dbReference type="GO" id="GO:0009311">
    <property type="term" value="P:oligosaccharide metabolic process"/>
    <property type="evidence" value="ECO:0007669"/>
    <property type="project" value="TreeGrafter"/>
</dbReference>
<evidence type="ECO:0000256" key="9">
    <source>
        <dbReference type="ARBA" id="ARBA00023034"/>
    </source>
</evidence>
<evidence type="ECO:0000256" key="10">
    <source>
        <dbReference type="ARBA" id="ARBA00023098"/>
    </source>
</evidence>
<feature type="transmembrane region" description="Helical" evidence="16">
    <location>
        <begin position="163"/>
        <end position="182"/>
    </location>
</feature>
<name>A0A315VUK8_GAMAF</name>
<evidence type="ECO:0000256" key="2">
    <source>
        <dbReference type="ARBA" id="ARBA00006003"/>
    </source>
</evidence>
<comment type="catalytic activity">
    <reaction evidence="14">
        <text>a ganglioside GM1b (d18:1(4E)) + CMP-N-acetyl-beta-neuraminate = a ganglioside GD1alpha (d18:1(4E)) + CMP + H(+)</text>
        <dbReference type="Rhea" id="RHEA:41968"/>
        <dbReference type="ChEBI" id="CHEBI:15378"/>
        <dbReference type="ChEBI" id="CHEBI:57812"/>
        <dbReference type="ChEBI" id="CHEBI:60377"/>
        <dbReference type="ChEBI" id="CHEBI:78568"/>
        <dbReference type="ChEBI" id="CHEBI:78569"/>
    </reaction>
    <physiologicalReaction direction="left-to-right" evidence="14">
        <dbReference type="Rhea" id="RHEA:41969"/>
    </physiologicalReaction>
</comment>
<evidence type="ECO:0000256" key="12">
    <source>
        <dbReference type="ARBA" id="ARBA00023157"/>
    </source>
</evidence>
<keyword evidence="5 16" id="KW-0812">Transmembrane</keyword>
<dbReference type="Gene3D" id="3.90.1480.20">
    <property type="entry name" value="Glycosyl transferase family 29"/>
    <property type="match status" value="1"/>
</dbReference>
<evidence type="ECO:0000256" key="3">
    <source>
        <dbReference type="ARBA" id="ARBA00022676"/>
    </source>
</evidence>
<gene>
    <name evidence="17" type="ORF">CCH79_00001075</name>
</gene>
<keyword evidence="12" id="KW-1015">Disulfide bond</keyword>
<dbReference type="PANTHER" id="PTHR45906:SF4">
    <property type="entry name" value="ALPHA-N-ACETYL-NEURAMINYL-2,3-BETA-GALACTOSYL-1,3-N-ACETYL-GALACTOSAMINIDE ALPHA-2,6-SIALYLTRANSFERASE"/>
    <property type="match status" value="1"/>
</dbReference>
<comment type="caution">
    <text evidence="17">The sequence shown here is derived from an EMBL/GenBank/DDBJ whole genome shotgun (WGS) entry which is preliminary data.</text>
</comment>
<dbReference type="InterPro" id="IPR038578">
    <property type="entry name" value="GT29-like_sf"/>
</dbReference>
<evidence type="ECO:0000256" key="5">
    <source>
        <dbReference type="ARBA" id="ARBA00022692"/>
    </source>
</evidence>
<evidence type="ECO:0000256" key="4">
    <source>
        <dbReference type="ARBA" id="ARBA00022679"/>
    </source>
</evidence>